<reference evidence="2 3" key="1">
    <citation type="submission" date="2015-02" db="EMBL/GenBank/DDBJ databases">
        <authorList>
            <person name="Slaby B."/>
            <person name="Hentschel U."/>
        </authorList>
    </citation>
    <scope>NUCLEOTIDE SEQUENCE [LARGE SCALE GENOMIC DNA]</scope>
    <source>
        <strain evidence="2">15L</strain>
    </source>
</reference>
<sequence length="134" mass="15362">MEAKLKHLELIQGVINRLAGDSARLKNWSVTLAAALFVLLARAERAEYIPVAFVPVLAFWILDGYFLYQERLFRALYDHVRSREVNKIDFSMRVNQFCTAWRRTWAGAIFSVTLIVFHGALAAMIGLAIHFTDF</sequence>
<reference evidence="2 3" key="2">
    <citation type="submission" date="2015-05" db="EMBL/GenBank/DDBJ databases">
        <title>Lifestyle Evolution in Cyanobacterial Symbionts of Sponges.</title>
        <authorList>
            <person name="Burgsdorf I."/>
            <person name="Slaby B.M."/>
            <person name="Handley K.M."/>
            <person name="Haber M."/>
            <person name="Blom J."/>
            <person name="Marshall C.W."/>
            <person name="Gilbert J.A."/>
            <person name="Hentschel U."/>
            <person name="Steindler L."/>
        </authorList>
    </citation>
    <scope>NUCLEOTIDE SEQUENCE [LARGE SCALE GENOMIC DNA]</scope>
    <source>
        <strain evidence="2">15L</strain>
    </source>
</reference>
<evidence type="ECO:0000256" key="1">
    <source>
        <dbReference type="SAM" id="Phobius"/>
    </source>
</evidence>
<feature type="transmembrane region" description="Helical" evidence="1">
    <location>
        <begin position="105"/>
        <end position="131"/>
    </location>
</feature>
<keyword evidence="1" id="KW-0812">Transmembrane</keyword>
<organism evidence="2 3">
    <name type="scientific">Candidatus Synechococcus spongiarum 15L</name>
    <dbReference type="NCBI Taxonomy" id="1608419"/>
    <lineage>
        <taxon>Bacteria</taxon>
        <taxon>Bacillati</taxon>
        <taxon>Cyanobacteriota</taxon>
        <taxon>Cyanophyceae</taxon>
        <taxon>Synechococcales</taxon>
        <taxon>Synechococcaceae</taxon>
        <taxon>Synechococcus</taxon>
    </lineage>
</organism>
<keyword evidence="1" id="KW-1133">Transmembrane helix</keyword>
<dbReference type="PATRIC" id="fig|1608419.3.peg.561"/>
<protein>
    <submittedName>
        <fullName evidence="2">Uncharacterized protein</fullName>
    </submittedName>
</protein>
<evidence type="ECO:0000313" key="3">
    <source>
        <dbReference type="Proteomes" id="UP000035037"/>
    </source>
</evidence>
<dbReference type="Proteomes" id="UP000035037">
    <property type="component" value="Unassembled WGS sequence"/>
</dbReference>
<dbReference type="AlphaFoldDB" id="A0A0G8AU85"/>
<keyword evidence="1" id="KW-0472">Membrane</keyword>
<accession>A0A0G8AU85</accession>
<name>A0A0G8AU85_9SYNE</name>
<comment type="caution">
    <text evidence="2">The sequence shown here is derived from an EMBL/GenBank/DDBJ whole genome shotgun (WGS) entry which is preliminary data.</text>
</comment>
<feature type="transmembrane region" description="Helical" evidence="1">
    <location>
        <begin position="48"/>
        <end position="68"/>
    </location>
</feature>
<proteinExistence type="predicted"/>
<dbReference type="EMBL" id="JYFQ01000143">
    <property type="protein sequence ID" value="KKZ11427.1"/>
    <property type="molecule type" value="Genomic_DNA"/>
</dbReference>
<evidence type="ECO:0000313" key="2">
    <source>
        <dbReference type="EMBL" id="KKZ11427.1"/>
    </source>
</evidence>
<gene>
    <name evidence="2" type="ORF">TQ37_07215</name>
</gene>